<proteinExistence type="predicted"/>
<dbReference type="EMBL" id="CP030850">
    <property type="protein sequence ID" value="AXE18519.1"/>
    <property type="molecule type" value="Genomic_DNA"/>
</dbReference>
<evidence type="ECO:0000313" key="3">
    <source>
        <dbReference type="Proteomes" id="UP000251993"/>
    </source>
</evidence>
<dbReference type="RefSeq" id="WP_114067302.1">
    <property type="nucleotide sequence ID" value="NZ_CP030850.1"/>
</dbReference>
<keyword evidence="1" id="KW-0732">Signal</keyword>
<dbReference type="OrthoDB" id="928491at2"/>
<organism evidence="2 3">
    <name type="scientific">Runella rosea</name>
    <dbReference type="NCBI Taxonomy" id="2259595"/>
    <lineage>
        <taxon>Bacteria</taxon>
        <taxon>Pseudomonadati</taxon>
        <taxon>Bacteroidota</taxon>
        <taxon>Cytophagia</taxon>
        <taxon>Cytophagales</taxon>
        <taxon>Spirosomataceae</taxon>
        <taxon>Runella</taxon>
    </lineage>
</organism>
<reference evidence="2 3" key="1">
    <citation type="submission" date="2018-07" db="EMBL/GenBank/DDBJ databases">
        <title>Genome sequencing of Runella.</title>
        <authorList>
            <person name="Baek M.-G."/>
            <person name="Yi H."/>
        </authorList>
    </citation>
    <scope>NUCLEOTIDE SEQUENCE [LARGE SCALE GENOMIC DNA]</scope>
    <source>
        <strain evidence="2 3">HYN0085</strain>
    </source>
</reference>
<gene>
    <name evidence="2" type="ORF">DR864_12515</name>
</gene>
<dbReference type="AlphaFoldDB" id="A0A344TIP8"/>
<keyword evidence="3" id="KW-1185">Reference proteome</keyword>
<sequence length="327" mass="36917">MFFRACFLLSATLLISTSISAQHFALSRLFYPNATLRADYMPEANMGNNQRYGLSRTSFNGIIPLRSEVDVSFSLRKKFDLRARHFLMLANVSQLKPTQNGIITPDNGYKTASVGVLMLQASLRDRLWIYGGGLGVTESNETFFTPQPFFWGGAARMRILGIHTQIAYGTAVIYNQKFRLIPVFGLNKRLGKQWRVSALLPFRLDVNRRFNEWFNIDMIGAFDGYSGGFQQVMNAEKMFRRSNYQHVKLSVAANAHLFTVFNVSLEAGLGTFRQLRTFNSAHENLITQKPNIAPFIGASVRYITSKSKMSNQFTKKLGLGGDSGINW</sequence>
<dbReference type="Proteomes" id="UP000251993">
    <property type="component" value="Chromosome"/>
</dbReference>
<feature type="chain" id="PRO_5016574625" evidence="1">
    <location>
        <begin position="22"/>
        <end position="327"/>
    </location>
</feature>
<accession>A0A344TIP8</accession>
<evidence type="ECO:0000313" key="2">
    <source>
        <dbReference type="EMBL" id="AXE18519.1"/>
    </source>
</evidence>
<dbReference type="KEGG" id="run:DR864_12515"/>
<name>A0A344TIP8_9BACT</name>
<evidence type="ECO:0000256" key="1">
    <source>
        <dbReference type="SAM" id="SignalP"/>
    </source>
</evidence>
<feature type="signal peptide" evidence="1">
    <location>
        <begin position="1"/>
        <end position="21"/>
    </location>
</feature>
<protein>
    <submittedName>
        <fullName evidence="2">Uncharacterized protein</fullName>
    </submittedName>
</protein>